<dbReference type="Proteomes" id="UP000186607">
    <property type="component" value="Unassembled WGS sequence"/>
</dbReference>
<organism evidence="2 3">
    <name type="scientific">Deinococcus marmoris</name>
    <dbReference type="NCBI Taxonomy" id="249408"/>
    <lineage>
        <taxon>Bacteria</taxon>
        <taxon>Thermotogati</taxon>
        <taxon>Deinococcota</taxon>
        <taxon>Deinococci</taxon>
        <taxon>Deinococcales</taxon>
        <taxon>Deinococcaceae</taxon>
        <taxon>Deinococcus</taxon>
    </lineage>
</organism>
<protein>
    <recommendedName>
        <fullName evidence="4">DUF4352 domain-containing protein</fullName>
    </recommendedName>
</protein>
<keyword evidence="1" id="KW-0732">Signal</keyword>
<evidence type="ECO:0008006" key="4">
    <source>
        <dbReference type="Google" id="ProtNLM"/>
    </source>
</evidence>
<dbReference type="EMBL" id="MSTI01000136">
    <property type="protein sequence ID" value="OLV16604.1"/>
    <property type="molecule type" value="Genomic_DNA"/>
</dbReference>
<accession>A0A1U7NUK6</accession>
<proteinExistence type="predicted"/>
<feature type="signal peptide" evidence="1">
    <location>
        <begin position="1"/>
        <end position="37"/>
    </location>
</feature>
<evidence type="ECO:0000313" key="2">
    <source>
        <dbReference type="EMBL" id="OLV16604.1"/>
    </source>
</evidence>
<evidence type="ECO:0000313" key="3">
    <source>
        <dbReference type="Proteomes" id="UP000186607"/>
    </source>
</evidence>
<sequence length="196" mass="21263">MLKPVPPVFRYRRVSRRFNALFLAALLLAGLLSPALAVSPGGGNQRPSLEGCVGDTLFNGVWRLKVTKIERIVKDGTTPSWGLTVEVRNGTRTTMTLTDAGVSYSGDGIQLTFPDGTALSVDPLEVQKLTLTKVQQGGMLRVQLNFYFDAGVKAGPTPSKLLFEIDPRGIGFSEQQRGVAFTTPTPSFRVQLDCPH</sequence>
<name>A0A1U7NUK6_9DEIO</name>
<dbReference type="RefSeq" id="WP_075835194.1">
    <property type="nucleotide sequence ID" value="NZ_MSTI01000136.1"/>
</dbReference>
<gene>
    <name evidence="2" type="ORF">BOO71_0011377</name>
</gene>
<evidence type="ECO:0000256" key="1">
    <source>
        <dbReference type="SAM" id="SignalP"/>
    </source>
</evidence>
<reference evidence="2 3" key="1">
    <citation type="submission" date="2017-01" db="EMBL/GenBank/DDBJ databases">
        <title>Genome Analysis of Deinococcus marmoris KOPRI26562.</title>
        <authorList>
            <person name="Kim J.H."/>
            <person name="Oh H.-M."/>
        </authorList>
    </citation>
    <scope>NUCLEOTIDE SEQUENCE [LARGE SCALE GENOMIC DNA]</scope>
    <source>
        <strain evidence="2 3">KOPRI26562</strain>
    </source>
</reference>
<keyword evidence="3" id="KW-1185">Reference proteome</keyword>
<feature type="chain" id="PRO_5012278936" description="DUF4352 domain-containing protein" evidence="1">
    <location>
        <begin position="38"/>
        <end position="196"/>
    </location>
</feature>
<dbReference type="STRING" id="249408.BOO71_0011377"/>
<dbReference type="OrthoDB" id="65354at2"/>
<dbReference type="AlphaFoldDB" id="A0A1U7NUK6"/>
<comment type="caution">
    <text evidence="2">The sequence shown here is derived from an EMBL/GenBank/DDBJ whole genome shotgun (WGS) entry which is preliminary data.</text>
</comment>